<name>A0A1T4WAT0_9BACT</name>
<keyword evidence="3" id="KW-1185">Reference proteome</keyword>
<organism evidence="2 3">
    <name type="scientific">Desulfobaculum bizertense DSM 18034</name>
    <dbReference type="NCBI Taxonomy" id="1121442"/>
    <lineage>
        <taxon>Bacteria</taxon>
        <taxon>Pseudomonadati</taxon>
        <taxon>Thermodesulfobacteriota</taxon>
        <taxon>Desulfovibrionia</taxon>
        <taxon>Desulfovibrionales</taxon>
        <taxon>Desulfovibrionaceae</taxon>
        <taxon>Desulfobaculum</taxon>
    </lineage>
</organism>
<evidence type="ECO:0000313" key="3">
    <source>
        <dbReference type="Proteomes" id="UP000189733"/>
    </source>
</evidence>
<gene>
    <name evidence="2" type="ORF">SAMN02745702_01920</name>
</gene>
<proteinExistence type="predicted"/>
<accession>A0A1T4WAT0</accession>
<evidence type="ECO:0008006" key="4">
    <source>
        <dbReference type="Google" id="ProtNLM"/>
    </source>
</evidence>
<protein>
    <recommendedName>
        <fullName evidence="4">Alginate export domain-containing protein</fullName>
    </recommendedName>
</protein>
<dbReference type="AlphaFoldDB" id="A0A1T4WAT0"/>
<dbReference type="STRING" id="1121442.SAMN02745702_01920"/>
<feature type="chain" id="PRO_5012256295" description="Alginate export domain-containing protein" evidence="1">
    <location>
        <begin position="35"/>
        <end position="452"/>
    </location>
</feature>
<keyword evidence="1" id="KW-0732">Signal</keyword>
<feature type="signal peptide" evidence="1">
    <location>
        <begin position="1"/>
        <end position="34"/>
    </location>
</feature>
<sequence>MFSLPISPLFRLIRVFFCALSLGLFLFPAPYATAQEDSPGSSPLSSIDMEWSGHIKLYGRALFPQEGTAFDSLDSVGLGTNYDGLLEARVNNKTFFGDHVYSIIHWEAGLTGGGSREDGERLKDAYPALFPNGLLSPPNDDRRLVDLTAIVHEDDGTVLYHRLDRAFLAFQPDWGEIRVGRQAVTWGHGFTFNPMDLFNPFSPTDLERDYKLGDDIALVQVPVSENALDLIYVARRNPDTSEPDFDSSSLGGKFSIPIDSTNLDIILTRHYEDYIAGVGAVGYVGNAAWRFDVTGTFLDTPSRGRSAYLSAVANLDYSWNWFGKNWYGYTELYYNGLSDNDYTDPFTDPAIADRIARGELFALGSMYWSGNINIELHPLLNVYLTAIVNLDDPSGVWLPRIVYDVSDNIQLTATAGLNWGASNTEYGGFPIPGLPFSQKPADYVTSWVTWYF</sequence>
<reference evidence="2 3" key="1">
    <citation type="submission" date="2017-02" db="EMBL/GenBank/DDBJ databases">
        <authorList>
            <person name="Peterson S.W."/>
        </authorList>
    </citation>
    <scope>NUCLEOTIDE SEQUENCE [LARGE SCALE GENOMIC DNA]</scope>
    <source>
        <strain evidence="2 3">DSM 18034</strain>
    </source>
</reference>
<dbReference type="EMBL" id="FUYA01000005">
    <property type="protein sequence ID" value="SKA73801.1"/>
    <property type="molecule type" value="Genomic_DNA"/>
</dbReference>
<dbReference type="RefSeq" id="WP_078685192.1">
    <property type="nucleotide sequence ID" value="NZ_FUYA01000005.1"/>
</dbReference>
<dbReference type="Proteomes" id="UP000189733">
    <property type="component" value="Unassembled WGS sequence"/>
</dbReference>
<dbReference type="OrthoDB" id="5289878at2"/>
<evidence type="ECO:0000313" key="2">
    <source>
        <dbReference type="EMBL" id="SKA73801.1"/>
    </source>
</evidence>
<evidence type="ECO:0000256" key="1">
    <source>
        <dbReference type="SAM" id="SignalP"/>
    </source>
</evidence>